<protein>
    <submittedName>
        <fullName evidence="1">Uncharacterized protein</fullName>
    </submittedName>
</protein>
<accession>W1J551</accession>
<dbReference type="EMBL" id="CBXF010000127">
    <property type="protein sequence ID" value="CDL85193.1"/>
    <property type="molecule type" value="Genomic_DNA"/>
</dbReference>
<proteinExistence type="predicted"/>
<evidence type="ECO:0000313" key="1">
    <source>
        <dbReference type="EMBL" id="CDL85193.1"/>
    </source>
</evidence>
<dbReference type="InterPro" id="IPR036388">
    <property type="entry name" value="WH-like_DNA-bd_sf"/>
</dbReference>
<comment type="caution">
    <text evidence="1">The sequence shown here is derived from an EMBL/GenBank/DDBJ whole genome shotgun (WGS) entry which is preliminary data.</text>
</comment>
<dbReference type="OrthoDB" id="6442062at2"/>
<sequence>MQISGYGLKIVINHLPVDILSRPAKQILSVVSGVASSTSEYKIYKTKRNLSIECGASIATVRRNLNKAVSAGILTKTYVFDPKAGQQATEYKFTDLFLKVALDCIKAIKKFQHKDIRKAINCITEAFQCKFKPQMQPVPPDQNDRQRKVEVIDQQEEKKKSIPVKPEQNSVNVKTSATALAERARLIMQKAKTLNMLNAVSLGKNSLTFLSDRHF</sequence>
<dbReference type="Proteomes" id="UP000019202">
    <property type="component" value="Unassembled WGS sequence"/>
</dbReference>
<keyword evidence="2" id="KW-1185">Reference proteome</keyword>
<dbReference type="RefSeq" id="WP_038241295.1">
    <property type="nucleotide sequence ID" value="NZ_CAWLWS010000127.1"/>
</dbReference>
<evidence type="ECO:0000313" key="2">
    <source>
        <dbReference type="Proteomes" id="UP000019202"/>
    </source>
</evidence>
<dbReference type="AlphaFoldDB" id="W1J551"/>
<name>W1J551_9GAMM</name>
<dbReference type="Gene3D" id="1.10.10.10">
    <property type="entry name" value="Winged helix-like DNA-binding domain superfamily/Winged helix DNA-binding domain"/>
    <property type="match status" value="1"/>
</dbReference>
<organism evidence="1 2">
    <name type="scientific">Xenorhabdus szentirmaii DSM 16338</name>
    <dbReference type="NCBI Taxonomy" id="1427518"/>
    <lineage>
        <taxon>Bacteria</taxon>
        <taxon>Pseudomonadati</taxon>
        <taxon>Pseudomonadota</taxon>
        <taxon>Gammaproteobacteria</taxon>
        <taxon>Enterobacterales</taxon>
        <taxon>Morganellaceae</taxon>
        <taxon>Xenorhabdus</taxon>
    </lineage>
</organism>
<gene>
    <name evidence="1" type="ORF">XSR1_650010</name>
</gene>
<reference evidence="1" key="1">
    <citation type="submission" date="2013-11" db="EMBL/GenBank/DDBJ databases">
        <title>Draft genome sequence and annotation of the entomopathogenic bacteria, Xenorhabdus cabanillasi strain JM26 and Xenorhabdus szentirmai strain DSM 16338.</title>
        <authorList>
            <person name="Gualtieri M."/>
            <person name="Ogier J.C."/>
            <person name="Pages S."/>
            <person name="Givaudan A."/>
            <person name="Gaudriault S."/>
        </authorList>
    </citation>
    <scope>NUCLEOTIDE SEQUENCE [LARGE SCALE GENOMIC DNA]</scope>
    <source>
        <strain evidence="1">DSM 16338</strain>
    </source>
</reference>